<dbReference type="InterPro" id="IPR012332">
    <property type="entry name" value="Autotransporter_pectin_lyase_C"/>
</dbReference>
<dbReference type="SUPFAM" id="SSF103515">
    <property type="entry name" value="Autotransporter"/>
    <property type="match status" value="1"/>
</dbReference>
<evidence type="ECO:0000313" key="6">
    <source>
        <dbReference type="Proteomes" id="UP000003027"/>
    </source>
</evidence>
<comment type="caution">
    <text evidence="5">The sequence shown here is derived from an EMBL/GenBank/DDBJ whole genome shotgun (WGS) entry which is preliminary data.</text>
</comment>
<reference evidence="5" key="1">
    <citation type="submission" date="2008-12" db="EMBL/GenBank/DDBJ databases">
        <title>Annotation of the Yersinia mollaretii ATCC 43969 genome.</title>
        <authorList>
            <person name="Read T.D."/>
            <person name="Akmal A."/>
            <person name="Bishop-Lilly K."/>
            <person name="Chen P.E."/>
            <person name="Cook C."/>
            <person name="Kiley M.P."/>
            <person name="Lentz S."/>
            <person name="Mateczun A."/>
            <person name="Nagarajan N."/>
            <person name="Nolan N."/>
            <person name="Osborne B.I."/>
            <person name="Pop M."/>
            <person name="Sozhamannan S."/>
            <person name="Stewart A.C."/>
            <person name="Sulakvelidze A."/>
            <person name="Thomason B."/>
            <person name="Willner K."/>
            <person name="Zwick M.E."/>
        </authorList>
    </citation>
    <scope>NUCLEOTIDE SEQUENCE [LARGE SCALE GENOMIC DNA]</scope>
    <source>
        <strain evidence="5">ATCC 43969</strain>
    </source>
</reference>
<protein>
    <recommendedName>
        <fullName evidence="4">Autotransporter domain-containing protein</fullName>
    </recommendedName>
</protein>
<organism evidence="5 6">
    <name type="scientific">Yersinia mollaretii (strain ATCC 43969 / DSM 18520 / CIP 103324 / CNY 7263 / WAIP 204)</name>
    <dbReference type="NCBI Taxonomy" id="349967"/>
    <lineage>
        <taxon>Bacteria</taxon>
        <taxon>Pseudomonadati</taxon>
        <taxon>Pseudomonadota</taxon>
        <taxon>Gammaproteobacteria</taxon>
        <taxon>Enterobacterales</taxon>
        <taxon>Yersiniaceae</taxon>
        <taxon>Yersinia</taxon>
    </lineage>
</organism>
<dbReference type="EMBL" id="AALD02000034">
    <property type="protein sequence ID" value="EEQ09609.1"/>
    <property type="molecule type" value="Genomic_DNA"/>
</dbReference>
<dbReference type="InterPro" id="IPR013425">
    <property type="entry name" value="Autotrns_rpt"/>
</dbReference>
<evidence type="ECO:0000256" key="3">
    <source>
        <dbReference type="SAM" id="SignalP"/>
    </source>
</evidence>
<dbReference type="Gene3D" id="2.40.128.130">
    <property type="entry name" value="Autotransporter beta-domain"/>
    <property type="match status" value="1"/>
</dbReference>
<dbReference type="NCBIfam" id="TIGR01414">
    <property type="entry name" value="autotrans_barl"/>
    <property type="match status" value="1"/>
</dbReference>
<accession>A0ABM9Y799</accession>
<dbReference type="InterPro" id="IPR006315">
    <property type="entry name" value="OM_autotransptr_brl_dom"/>
</dbReference>
<proteinExistence type="predicted"/>
<evidence type="ECO:0000259" key="4">
    <source>
        <dbReference type="PROSITE" id="PS51208"/>
    </source>
</evidence>
<dbReference type="PANTHER" id="PTHR12338">
    <property type="entry name" value="AUTOTRANSPORTER"/>
    <property type="match status" value="1"/>
</dbReference>
<dbReference type="PANTHER" id="PTHR12338:SF5">
    <property type="entry name" value="ANTIGEN 43-RELATED"/>
    <property type="match status" value="1"/>
</dbReference>
<dbReference type="InterPro" id="IPR011050">
    <property type="entry name" value="Pectin_lyase_fold/virulence"/>
</dbReference>
<dbReference type="Proteomes" id="UP000003027">
    <property type="component" value="Unassembled WGS sequence"/>
</dbReference>
<name>A0ABM9Y799_YERMW</name>
<dbReference type="CDD" id="cd01344">
    <property type="entry name" value="PL2_Passenger_AT"/>
    <property type="match status" value="1"/>
</dbReference>
<dbReference type="SUPFAM" id="SSF51126">
    <property type="entry name" value="Pectin lyase-like"/>
    <property type="match status" value="1"/>
</dbReference>
<dbReference type="Gene3D" id="2.160.20.20">
    <property type="match status" value="1"/>
</dbReference>
<sequence length="2305" mass="235350">MAAPLRLSQIAMTLILTLGAGSAFAADITVPVFTPVVNFEQTFTGTGNTLSGSFSNIARGANGFTNMKLGDIPSDKFLNGGENLLSKNIFNLGSMVTETFLDPKGTGALITINVYSNENMSVKPLADFSVPVSHSVGENGQYVNRNLFHVLDGSDLSVNVGSTGAGWANDNNNYFNAILKGGLKSEAAVTTSSGFYVDSTTSAQDTVLNYNSKTVVNLGNNSNNLRDSNTSVANAVLDNFTGAFTSTYLGAQNVQNFADFQKYNQDLINAIKSGAITLSSAAYQAELAKAYFTNGSNSSPKVTPIYLDMGIDPNDAVNHFVDSDRVAFIHGDGQHAIVNIGTDANIQAYNTDISVVRLQDGATLNNAGTIGSAAATVRGTNLIFATDSTVVIESTGVLDAGTSAEMLDFKSTPTAVIVANGSHTAILANGTSSVTNHGVINTASRGTSAYTQAAIIDGNSSFVNNGAINIAATVDYSPAAGYVNEGVSVQKGSSFENNGTVYVGRQAQRSVTDVVTDLAIKTQSYAVRLLQDTVNLSNIVTFTNSATGKIVIGSKTENSIAVDAQGVRTAVNQNGTIELNGAGATPGEKSAQNIGILSRYSATNIFNNGDIIINGINTVGIKVLTNSAATNAGKVYVNNGLDAATNLANYGIQAVGVDAVANISGQVYLAGDGAIGVVAEDKGTINVSGTGQVEFVSGKKQVGYLIYGTGSSINNIATGDETVSTEGSTLYRVDKGASFTGTTASTMNATGKDSSLIQVAGVGSTFNSGALDMVLSGEGSTGVKVEGGASGTITANASLELSGDGATAGIVDGNYYGLDGIATGATGKSVLTSSAVLSTGNTASGAYGYIARNGGELVHKGTIDFTQTGSTGVLVDGGILTNENLITVNGTAVNIQGANSTVNNTGTVNATDGTAAYLLGAGASLTLSGSGETKAGGTAHGVLLDTDAIALTVDGATITMTPGGSGNAIENKAEIEGIQLKDTTLTVGNGAGVRTGASMAATNSGVINVNGSGTGILFANTGDTITNNTLDMSDSAGLVINVNSADGKGIVTNSSQNLKTGASVNVKNAAGGAALIVSGTTAQVEQSGNLISESLNNPVVDIDNGFVNSFVNSGTIQANSALQQAVITTSGNGVAFTNATDGKIVGKVDLLAGNNTVTLMQGSEGTDFTTGSGDDLFILQDLTLADTGVFSSLNGGTGTDTLRFDHSIYTLSDANAITNMDYIDLINNSTFTLENILLALGDSQDDSADTGFNLGDGSLLQLNNQNAVSFNNKLNGLGTMAVNTAGNAFDFTANAAQNAFNGVLALGHATFELALDNTAALVDATLKLGADSITTIGEGVQTIGGLVFDGGTAKFDTGTPGETVAKGSIHTTNEMDLRGAGTVEVNIGSIDNSQNQVNPLLPILEQDDTNTQLQLASSDTTVVGNGGNLVLKDQNGNVISDAVTADIAQGGTTVAKGTYDYRLTSGVDNDGLYVGYGLTEVELLGSGTDALSLYATNKTGNAADLSAKVTGSGDLAIDTGAGSTVSLSNLNNDYTGMTDVRNGSLQMLNDNVLGNTSLLSLAANTAFNMNGHSQTVGELNSAAGSSVNLNGGSLTLSQGGLSEGELTGSGELTIAADTLTVNGANNTLTATTTIASGAQALLNSAVGLGSGNIVNAGLLTLKGAAGQLANAISDAGSVVLEDNSDITLSGNNSLFSGLFDITGGSQLTASQADHLGTAAVTNEGSLVLNSASDWLLANSITGSGTLTKNGSGTVSLTQTAAYTGQTDINAGGLILGSSADPMTLASQQVNIADGAFMGGFGGVAGAIDNKGVLFVGNPTASTSSVSGRLAPASNIFTVGTDLTNSGTVFIGNKTSDGSGTTGNQLVVNGNYVGDNGLLHFNTALGDDNSATDSMIVNGNTSGTTNVSVDNAGGLGAKTLNGIELIQVNGQSDGDFVQSGRIVAGAYDYSLKRGAGQNAANWYLTSLSNDPVNPGTPDDLGEEDKRPEAGSYTANLASANNMFVTRLHDRLGETQYIDVLTGEQKVTSMWLRNEGGHNRSRDTSGQLKTQSNRYVMQLGGDIAQWSNNGLDRLHLGVMAGYGNSKSDTNARTGYKSKGSVDGYSTGVYSTWYANDEDKSGLYVDGWAQYSWFNNTVQGEGLATEEYKSKGITASVESGYTFKIGENKSKNETYFIQPKAQVTWMGVKADDHTEANGTQVSGQGDGNIQTRLGLRSYMKGHHESDNGKDREFQPFVEANWIHNTKDFGTNMNAVEVKQAGAKNIGELKVGVEGQLNKQLNVWGNVGQQLGDKGYSDTAVMLGVKYNF</sequence>
<keyword evidence="6" id="KW-1185">Reference proteome</keyword>
<dbReference type="InterPro" id="IPR043990">
    <property type="entry name" value="AC_1"/>
</dbReference>
<evidence type="ECO:0000256" key="1">
    <source>
        <dbReference type="ARBA" id="ARBA00022729"/>
    </source>
</evidence>
<feature type="region of interest" description="Disordered" evidence="2">
    <location>
        <begin position="1966"/>
        <end position="1986"/>
    </location>
</feature>
<evidence type="ECO:0000313" key="5">
    <source>
        <dbReference type="EMBL" id="EEQ09609.1"/>
    </source>
</evidence>
<dbReference type="InterPro" id="IPR050909">
    <property type="entry name" value="Bact_Autotransporter_VF"/>
</dbReference>
<dbReference type="NCBIfam" id="TIGR02601">
    <property type="entry name" value="autotrns_rpt"/>
    <property type="match status" value="1"/>
</dbReference>
<dbReference type="PROSITE" id="PS51208">
    <property type="entry name" value="AUTOTRANSPORTER"/>
    <property type="match status" value="1"/>
</dbReference>
<keyword evidence="1 3" id="KW-0732">Signal</keyword>
<dbReference type="InterPro" id="IPR005546">
    <property type="entry name" value="Autotransporte_beta"/>
</dbReference>
<evidence type="ECO:0000256" key="2">
    <source>
        <dbReference type="SAM" id="MobiDB-lite"/>
    </source>
</evidence>
<dbReference type="Pfam" id="PF03797">
    <property type="entry name" value="Autotransporter"/>
    <property type="match status" value="1"/>
</dbReference>
<feature type="domain" description="Autotransporter" evidence="4">
    <location>
        <begin position="2021"/>
        <end position="2305"/>
    </location>
</feature>
<feature type="signal peptide" evidence="3">
    <location>
        <begin position="1"/>
        <end position="25"/>
    </location>
</feature>
<dbReference type="Pfam" id="PF18883">
    <property type="entry name" value="AC_1"/>
    <property type="match status" value="1"/>
</dbReference>
<dbReference type="InterPro" id="IPR036709">
    <property type="entry name" value="Autotransporte_beta_dom_sf"/>
</dbReference>
<dbReference type="SMART" id="SM00869">
    <property type="entry name" value="Autotransporter"/>
    <property type="match status" value="1"/>
</dbReference>
<gene>
    <name evidence="5" type="ORF">ymoll0001_19690</name>
</gene>
<feature type="chain" id="PRO_5045235831" description="Autotransporter domain-containing protein" evidence="3">
    <location>
        <begin position="26"/>
        <end position="2305"/>
    </location>
</feature>